<name>A0A448WV86_9PLAT</name>
<reference evidence="2" key="1">
    <citation type="submission" date="2018-11" db="EMBL/GenBank/DDBJ databases">
        <authorList>
            <consortium name="Pathogen Informatics"/>
        </authorList>
    </citation>
    <scope>NUCLEOTIDE SEQUENCE</scope>
</reference>
<keyword evidence="3" id="KW-1185">Reference proteome</keyword>
<dbReference type="EMBL" id="CAAALY010048954">
    <property type="protein sequence ID" value="VEL20986.1"/>
    <property type="molecule type" value="Genomic_DNA"/>
</dbReference>
<sequence length="251" mass="28592">MLSRSTGQRVYMMRRAELVRRLQASAQIVNLFSLAGQLPAHHHVLVLCVYVCAVVCMRKWMVPINCTARVYGRLPVAQSDAEECGFPPEKSDTDEQGTSARLQRAPSGSPGPWTSPRPKRRSYRDQHVPTDVHPMTEDWISKNSVTIWRHPTPHGRALWVHLESARETVRFHSRSFVWMRNSLRRARKPTNTPVEKKFCAAFMQARLFRGSKAVKVSDLQKAQDSGINFSRQQISRAAPVITQPSSFTMNK</sequence>
<comment type="caution">
    <text evidence="2">The sequence shown here is derived from an EMBL/GenBank/DDBJ whole genome shotgun (WGS) entry which is preliminary data.</text>
</comment>
<gene>
    <name evidence="2" type="ORF">PXEA_LOCUS14426</name>
</gene>
<evidence type="ECO:0000256" key="1">
    <source>
        <dbReference type="SAM" id="MobiDB-lite"/>
    </source>
</evidence>
<accession>A0A448WV86</accession>
<evidence type="ECO:0000313" key="2">
    <source>
        <dbReference type="EMBL" id="VEL20986.1"/>
    </source>
</evidence>
<proteinExistence type="predicted"/>
<evidence type="ECO:0000313" key="3">
    <source>
        <dbReference type="Proteomes" id="UP000784294"/>
    </source>
</evidence>
<dbReference type="Proteomes" id="UP000784294">
    <property type="component" value="Unassembled WGS sequence"/>
</dbReference>
<protein>
    <submittedName>
        <fullName evidence="2">Uncharacterized protein</fullName>
    </submittedName>
</protein>
<feature type="region of interest" description="Disordered" evidence="1">
    <location>
        <begin position="82"/>
        <end position="129"/>
    </location>
</feature>
<organism evidence="2 3">
    <name type="scientific">Protopolystoma xenopodis</name>
    <dbReference type="NCBI Taxonomy" id="117903"/>
    <lineage>
        <taxon>Eukaryota</taxon>
        <taxon>Metazoa</taxon>
        <taxon>Spiralia</taxon>
        <taxon>Lophotrochozoa</taxon>
        <taxon>Platyhelminthes</taxon>
        <taxon>Monogenea</taxon>
        <taxon>Polyopisthocotylea</taxon>
        <taxon>Polystomatidea</taxon>
        <taxon>Polystomatidae</taxon>
        <taxon>Protopolystoma</taxon>
    </lineage>
</organism>
<dbReference type="AlphaFoldDB" id="A0A448WV86"/>